<evidence type="ECO:0000256" key="3">
    <source>
        <dbReference type="ARBA" id="ARBA00022829"/>
    </source>
</evidence>
<dbReference type="InterPro" id="IPR036388">
    <property type="entry name" value="WH-like_DNA-bd_sf"/>
</dbReference>
<keyword evidence="7" id="KW-1185">Reference proteome</keyword>
<dbReference type="GO" id="GO:0051304">
    <property type="term" value="P:chromosome separation"/>
    <property type="evidence" value="ECO:0007669"/>
    <property type="project" value="InterPro"/>
</dbReference>
<dbReference type="PANTHER" id="PTHR34298">
    <property type="entry name" value="SEGREGATION AND CONDENSATION PROTEIN B"/>
    <property type="match status" value="1"/>
</dbReference>
<evidence type="ECO:0000256" key="2">
    <source>
        <dbReference type="ARBA" id="ARBA00022618"/>
    </source>
</evidence>
<dbReference type="RefSeq" id="WP_312640083.1">
    <property type="nucleotide sequence ID" value="NZ_CP116967.1"/>
</dbReference>
<dbReference type="PANTHER" id="PTHR34298:SF2">
    <property type="entry name" value="SEGREGATION AND CONDENSATION PROTEIN B"/>
    <property type="match status" value="1"/>
</dbReference>
<dbReference type="NCBIfam" id="TIGR00281">
    <property type="entry name" value="SMC-Scp complex subunit ScpB"/>
    <property type="match status" value="1"/>
</dbReference>
<dbReference type="InterPro" id="IPR036390">
    <property type="entry name" value="WH_DNA-bd_sf"/>
</dbReference>
<accession>A0AA96JV44</accession>
<dbReference type="AlphaFoldDB" id="A0AA96JV44"/>
<feature type="region of interest" description="Disordered" evidence="5">
    <location>
        <begin position="1"/>
        <end position="45"/>
    </location>
</feature>
<protein>
    <submittedName>
        <fullName evidence="6">SMC-Scp complex subunit ScpB</fullName>
    </submittedName>
</protein>
<evidence type="ECO:0000313" key="6">
    <source>
        <dbReference type="EMBL" id="WNM56491.1"/>
    </source>
</evidence>
<dbReference type="Gene3D" id="1.10.10.10">
    <property type="entry name" value="Winged helix-like DNA-binding domain superfamily/Winged helix DNA-binding domain"/>
    <property type="match status" value="2"/>
</dbReference>
<proteinExistence type="predicted"/>
<feature type="region of interest" description="Disordered" evidence="5">
    <location>
        <begin position="227"/>
        <end position="255"/>
    </location>
</feature>
<keyword evidence="3" id="KW-0159">Chromosome partition</keyword>
<gene>
    <name evidence="6" type="primary">scpB</name>
    <name evidence="6" type="ORF">PP769_10910</name>
</gene>
<feature type="compositionally biased region" description="Basic and acidic residues" evidence="5">
    <location>
        <begin position="246"/>
        <end position="255"/>
    </location>
</feature>
<evidence type="ECO:0000256" key="5">
    <source>
        <dbReference type="SAM" id="MobiDB-lite"/>
    </source>
</evidence>
<evidence type="ECO:0000313" key="7">
    <source>
        <dbReference type="Proteomes" id="UP001302719"/>
    </source>
</evidence>
<dbReference type="Pfam" id="PF04079">
    <property type="entry name" value="SMC_ScpB"/>
    <property type="match status" value="1"/>
</dbReference>
<dbReference type="SUPFAM" id="SSF46785">
    <property type="entry name" value="Winged helix' DNA-binding domain"/>
    <property type="match status" value="2"/>
</dbReference>
<feature type="compositionally biased region" description="Polar residues" evidence="5">
    <location>
        <begin position="1"/>
        <end position="13"/>
    </location>
</feature>
<reference evidence="6 7" key="1">
    <citation type="submission" date="2023-01" db="EMBL/GenBank/DDBJ databases">
        <title>Cultivation and genomic characterization of new, ubiquitous marine nitrite-oxidizing bacteria from the Nitrospirales.</title>
        <authorList>
            <person name="Mueller A.J."/>
            <person name="Daebeler A."/>
            <person name="Herbold C.W."/>
            <person name="Kirkegaard R.H."/>
            <person name="Daims H."/>
        </authorList>
    </citation>
    <scope>NUCLEOTIDE SEQUENCE [LARGE SCALE GENOMIC DNA]</scope>
    <source>
        <strain evidence="6 7">VA</strain>
    </source>
</reference>
<evidence type="ECO:0000256" key="1">
    <source>
        <dbReference type="ARBA" id="ARBA00022490"/>
    </source>
</evidence>
<dbReference type="InterPro" id="IPR005234">
    <property type="entry name" value="ScpB_csome_segregation"/>
</dbReference>
<dbReference type="Proteomes" id="UP001302719">
    <property type="component" value="Chromosome"/>
</dbReference>
<dbReference type="GO" id="GO:0051301">
    <property type="term" value="P:cell division"/>
    <property type="evidence" value="ECO:0007669"/>
    <property type="project" value="UniProtKB-KW"/>
</dbReference>
<dbReference type="KEGG" id="nall:PP769_10910"/>
<name>A0AA96JV44_9BACT</name>
<sequence>MDALSNGHQPSDTSDADEVTEDLTVSEASEFSDESRDAEEVKDSGIVDQEPALDIGELKAAFEALLFVSHDPLSLEKLALVLEGVPKSSVKSAMQDLQAEYETSGRGLQILEVAGGYVMVTRPEHSLYIKRLTSKAKPAAKVSRSALEALAIVSYKQPITRADIERIRGVETSGVLRTLLDQKLIRIVGRQDIPGRPILYGTGKQFLQRFGLRDLRDLPPLKELKELGSPEQFPMELPFATEEQEGEARVSDLSA</sequence>
<feature type="compositionally biased region" description="Basic and acidic residues" evidence="5">
    <location>
        <begin position="33"/>
        <end position="45"/>
    </location>
</feature>
<keyword evidence="2" id="KW-0132">Cell division</keyword>
<organism evidence="6 7">
    <name type="scientific">Candidatus Nitrospira allomarina</name>
    <dbReference type="NCBI Taxonomy" id="3020900"/>
    <lineage>
        <taxon>Bacteria</taxon>
        <taxon>Pseudomonadati</taxon>
        <taxon>Nitrospirota</taxon>
        <taxon>Nitrospiria</taxon>
        <taxon>Nitrospirales</taxon>
        <taxon>Nitrospiraceae</taxon>
        <taxon>Nitrospira</taxon>
    </lineage>
</organism>
<evidence type="ECO:0000256" key="4">
    <source>
        <dbReference type="ARBA" id="ARBA00023306"/>
    </source>
</evidence>
<keyword evidence="1" id="KW-0963">Cytoplasm</keyword>
<keyword evidence="4" id="KW-0131">Cell cycle</keyword>
<dbReference type="EMBL" id="CP116967">
    <property type="protein sequence ID" value="WNM56491.1"/>
    <property type="molecule type" value="Genomic_DNA"/>
</dbReference>